<dbReference type="Pfam" id="PF13844">
    <property type="entry name" value="Glyco_transf_41"/>
    <property type="match status" value="2"/>
</dbReference>
<dbReference type="Gene3D" id="1.25.40.10">
    <property type="entry name" value="Tetratricopeptide repeat domain"/>
    <property type="match status" value="1"/>
</dbReference>
<dbReference type="InterPro" id="IPR019734">
    <property type="entry name" value="TPR_rpt"/>
</dbReference>
<keyword evidence="11" id="KW-1185">Reference proteome</keyword>
<dbReference type="PANTHER" id="PTHR44998">
    <property type="match status" value="1"/>
</dbReference>
<dbReference type="RefSeq" id="WP_153217164.1">
    <property type="nucleotide sequence ID" value="NZ_WIBF01000013.1"/>
</dbReference>
<feature type="repeat" description="TPR" evidence="8">
    <location>
        <begin position="227"/>
        <end position="260"/>
    </location>
</feature>
<sequence length="727" mass="80874">MTVASSLHKAQRYERDQNFEDAAETYGEILARFPQNQRARSALDALRNRIATIDEPPADLVARIKTQIANGNVSQAATLCASNLNKYRKSHFLWKSLGQCHMLLGALNEAATCLNKALELNSKQGDTYGFMAQVSRRQGQLDNAQALFRKALSLEPENLTLLNDFGNLLVQVGQIGEAADVLKHASDLAPTNARVLFNYASALRIAGQMDAAQEMLEKAIEHDQSLQPAHFNLGQLHVLNGRNEDALPYLERATELSGSNDHARAAKLHAMAHLNDWRWVDEYASSRRFLGLQGIACSPFLLMAMEDNPDLLRIRTQAYAGEQIPQLTAPTRTAPLSRPQRLRIGYFSADFHSHATMHLMGGMFQAHDRDRFEIFAYSFGPNVDDEGRAQVRDNVDHFIEASAMSDADLAKRAHDDRLDIAIDLKGFTSGNRSAIFGARLAPIQIAYLGYPGSMGTNVYDYMITDWQVCPPGSERHYDEHLLRMPHSYQVNDRNRQTSDRVFSRSECGLPENGFVFCCFNNSYKITPQEFDIWMRLLDQVDGSVLWLLETSATSKANLRTEAQARGISPDRLIFAPRMDQADHLARHNLADLFLDTFVVNAHTTASDALWAGLPVLTMAGKQFAARVSASLLSAVGLPELITHSPAAYERHALAIAQDPLRLADIKARLNANRLTTPLFDTQCFTRDFEEGLDLAYGRWLKGEGPDHIDVATSSSGYLQMPNSAALA</sequence>
<feature type="repeat" description="TPR" evidence="8">
    <location>
        <begin position="125"/>
        <end position="158"/>
    </location>
</feature>
<dbReference type="Proteomes" id="UP000444174">
    <property type="component" value="Unassembled WGS sequence"/>
</dbReference>
<comment type="similarity">
    <text evidence="2">Belongs to the glycosyltransferase 41 family. O-GlcNAc transferase subfamily.</text>
</comment>
<comment type="caution">
    <text evidence="10">The sequence shown here is derived from an EMBL/GenBank/DDBJ whole genome shotgun (WGS) entry which is preliminary data.</text>
</comment>
<evidence type="ECO:0000256" key="1">
    <source>
        <dbReference type="ARBA" id="ARBA00004922"/>
    </source>
</evidence>
<evidence type="ECO:0000313" key="11">
    <source>
        <dbReference type="Proteomes" id="UP000444174"/>
    </source>
</evidence>
<reference evidence="10 11" key="1">
    <citation type="submission" date="2019-10" db="EMBL/GenBank/DDBJ databases">
        <title>Epibacterium sp. nov., isolated from seawater.</title>
        <authorList>
            <person name="Zhang X."/>
            <person name="Li N."/>
        </authorList>
    </citation>
    <scope>NUCLEOTIDE SEQUENCE [LARGE SCALE GENOMIC DNA]</scope>
    <source>
        <strain evidence="10 11">SM1979</strain>
    </source>
</reference>
<evidence type="ECO:0000256" key="7">
    <source>
        <dbReference type="ARBA" id="ARBA00022803"/>
    </source>
</evidence>
<feature type="domain" description="O-GlcNAc transferase C-terminal" evidence="9">
    <location>
        <begin position="338"/>
        <end position="494"/>
    </location>
</feature>
<evidence type="ECO:0000256" key="3">
    <source>
        <dbReference type="ARBA" id="ARBA00011970"/>
    </source>
</evidence>
<proteinExistence type="inferred from homology"/>
<evidence type="ECO:0000256" key="5">
    <source>
        <dbReference type="ARBA" id="ARBA00022679"/>
    </source>
</evidence>
<dbReference type="Gene3D" id="3.40.50.11380">
    <property type="match status" value="1"/>
</dbReference>
<dbReference type="InterPro" id="IPR011990">
    <property type="entry name" value="TPR-like_helical_dom_sf"/>
</dbReference>
<gene>
    <name evidence="10" type="ORF">GFB49_17065</name>
</gene>
<dbReference type="GO" id="GO:0097363">
    <property type="term" value="F:protein O-acetylglucosaminyltransferase activity"/>
    <property type="evidence" value="ECO:0007669"/>
    <property type="project" value="UniProtKB-EC"/>
</dbReference>
<evidence type="ECO:0000256" key="4">
    <source>
        <dbReference type="ARBA" id="ARBA00022676"/>
    </source>
</evidence>
<feature type="domain" description="O-GlcNAc transferase C-terminal" evidence="9">
    <location>
        <begin position="501"/>
        <end position="687"/>
    </location>
</feature>
<dbReference type="Gene3D" id="3.40.50.2000">
    <property type="entry name" value="Glycogen Phosphorylase B"/>
    <property type="match status" value="1"/>
</dbReference>
<evidence type="ECO:0000256" key="6">
    <source>
        <dbReference type="ARBA" id="ARBA00022737"/>
    </source>
</evidence>
<organism evidence="10 11">
    <name type="scientific">Tritonibacter litoralis</name>
    <dbReference type="NCBI Taxonomy" id="2662264"/>
    <lineage>
        <taxon>Bacteria</taxon>
        <taxon>Pseudomonadati</taxon>
        <taxon>Pseudomonadota</taxon>
        <taxon>Alphaproteobacteria</taxon>
        <taxon>Rhodobacterales</taxon>
        <taxon>Paracoccaceae</taxon>
        <taxon>Tritonibacter</taxon>
    </lineage>
</organism>
<dbReference type="EMBL" id="WIBF01000013">
    <property type="protein sequence ID" value="MQQ10181.1"/>
    <property type="molecule type" value="Genomic_DNA"/>
</dbReference>
<evidence type="ECO:0000259" key="9">
    <source>
        <dbReference type="Pfam" id="PF13844"/>
    </source>
</evidence>
<protein>
    <recommendedName>
        <fullName evidence="3">protein O-GlcNAc transferase</fullName>
        <ecNumber evidence="3">2.4.1.255</ecNumber>
    </recommendedName>
</protein>
<evidence type="ECO:0000313" key="10">
    <source>
        <dbReference type="EMBL" id="MQQ10181.1"/>
    </source>
</evidence>
<keyword evidence="6" id="KW-0677">Repeat</keyword>
<keyword evidence="7 8" id="KW-0802">TPR repeat</keyword>
<accession>A0A843YH47</accession>
<evidence type="ECO:0000256" key="8">
    <source>
        <dbReference type="PROSITE-ProRule" id="PRU00339"/>
    </source>
</evidence>
<keyword evidence="4" id="KW-0328">Glycosyltransferase</keyword>
<dbReference type="PROSITE" id="PS50005">
    <property type="entry name" value="TPR"/>
    <property type="match status" value="3"/>
</dbReference>
<feature type="repeat" description="TPR" evidence="8">
    <location>
        <begin position="91"/>
        <end position="124"/>
    </location>
</feature>
<dbReference type="PANTHER" id="PTHR44998:SF1">
    <property type="entry name" value="UDP-N-ACETYLGLUCOSAMINE--PEPTIDE N-ACETYLGLUCOSAMINYLTRANSFERASE 110 KDA SUBUNIT"/>
    <property type="match status" value="1"/>
</dbReference>
<dbReference type="EC" id="2.4.1.255" evidence="3"/>
<comment type="pathway">
    <text evidence="1">Protein modification; protein glycosylation.</text>
</comment>
<dbReference type="Pfam" id="PF13429">
    <property type="entry name" value="TPR_15"/>
    <property type="match status" value="1"/>
</dbReference>
<evidence type="ECO:0000256" key="2">
    <source>
        <dbReference type="ARBA" id="ARBA00005386"/>
    </source>
</evidence>
<dbReference type="Pfam" id="PF13181">
    <property type="entry name" value="TPR_8"/>
    <property type="match status" value="1"/>
</dbReference>
<keyword evidence="5" id="KW-0808">Transferase</keyword>
<dbReference type="InterPro" id="IPR029489">
    <property type="entry name" value="OGT/SEC/SPY_C"/>
</dbReference>
<dbReference type="SMART" id="SM00028">
    <property type="entry name" value="TPR"/>
    <property type="match status" value="6"/>
</dbReference>
<dbReference type="AlphaFoldDB" id="A0A843YH47"/>
<dbReference type="SUPFAM" id="SSF48452">
    <property type="entry name" value="TPR-like"/>
    <property type="match status" value="1"/>
</dbReference>
<name>A0A843YH47_9RHOB</name>